<protein>
    <submittedName>
        <fullName evidence="2">Glyoxylase-like metal-dependent hydrolase (Beta-lactamase superfamily II)</fullName>
    </submittedName>
</protein>
<dbReference type="PANTHER" id="PTHR42951:SF4">
    <property type="entry name" value="ACYL-COENZYME A THIOESTERASE MBLAC2"/>
    <property type="match status" value="1"/>
</dbReference>
<dbReference type="RefSeq" id="WP_209664835.1">
    <property type="nucleotide sequence ID" value="NZ_JAGGMS010000001.1"/>
</dbReference>
<evidence type="ECO:0000259" key="1">
    <source>
        <dbReference type="SMART" id="SM00849"/>
    </source>
</evidence>
<name>A0ABS4PPS5_9PSEU</name>
<gene>
    <name evidence="2" type="ORF">JOM49_002936</name>
</gene>
<dbReference type="InterPro" id="IPR001279">
    <property type="entry name" value="Metallo-B-lactamas"/>
</dbReference>
<proteinExistence type="predicted"/>
<dbReference type="PANTHER" id="PTHR42951">
    <property type="entry name" value="METALLO-BETA-LACTAMASE DOMAIN-CONTAINING"/>
    <property type="match status" value="1"/>
</dbReference>
<comment type="caution">
    <text evidence="2">The sequence shown here is derived from an EMBL/GenBank/DDBJ whole genome shotgun (WGS) entry which is preliminary data.</text>
</comment>
<dbReference type="SMART" id="SM00849">
    <property type="entry name" value="Lactamase_B"/>
    <property type="match status" value="1"/>
</dbReference>
<dbReference type="SUPFAM" id="SSF56281">
    <property type="entry name" value="Metallo-hydrolase/oxidoreductase"/>
    <property type="match status" value="1"/>
</dbReference>
<reference evidence="2 3" key="1">
    <citation type="submission" date="2021-03" db="EMBL/GenBank/DDBJ databases">
        <title>Sequencing the genomes of 1000 actinobacteria strains.</title>
        <authorList>
            <person name="Klenk H.-P."/>
        </authorList>
    </citation>
    <scope>NUCLEOTIDE SEQUENCE [LARGE SCALE GENOMIC DNA]</scope>
    <source>
        <strain evidence="2 3">DSM 45510</strain>
    </source>
</reference>
<evidence type="ECO:0000313" key="2">
    <source>
        <dbReference type="EMBL" id="MBP2181410.1"/>
    </source>
</evidence>
<dbReference type="InterPro" id="IPR050855">
    <property type="entry name" value="NDM-1-like"/>
</dbReference>
<evidence type="ECO:0000313" key="3">
    <source>
        <dbReference type="Proteomes" id="UP000741013"/>
    </source>
</evidence>
<dbReference type="EMBL" id="JAGGMS010000001">
    <property type="protein sequence ID" value="MBP2181410.1"/>
    <property type="molecule type" value="Genomic_DNA"/>
</dbReference>
<organism evidence="2 3">
    <name type="scientific">Amycolatopsis magusensis</name>
    <dbReference type="NCBI Taxonomy" id="882444"/>
    <lineage>
        <taxon>Bacteria</taxon>
        <taxon>Bacillati</taxon>
        <taxon>Actinomycetota</taxon>
        <taxon>Actinomycetes</taxon>
        <taxon>Pseudonocardiales</taxon>
        <taxon>Pseudonocardiaceae</taxon>
        <taxon>Amycolatopsis</taxon>
    </lineage>
</organism>
<sequence length="246" mass="26120">MTARWDELADGVFARRYPEWDLTVGLVVGDGACLVIDTRANAAEGAELARAVREVTPHPWTVVLTHDHFDHSFGVSAFLPCEVWAHENCHRELAARGNPELALPDRLLTDRAELDIGGRRVDLVHLGPAHSDNDVVVHVPDVSVVFAGDLVEVAPPGSFSAESFGTDTTLSGWPGALDDLLALGAEVVIPGHGAPVDRGFVMAQKDILHHLSTLDSSVRAGEMDAAAAIAASPVAEDVTRAALRLG</sequence>
<dbReference type="InterPro" id="IPR036866">
    <property type="entry name" value="RibonucZ/Hydroxyglut_hydro"/>
</dbReference>
<dbReference type="CDD" id="cd16282">
    <property type="entry name" value="metallo-hydrolase-like_MBL-fold"/>
    <property type="match status" value="1"/>
</dbReference>
<dbReference type="Proteomes" id="UP000741013">
    <property type="component" value="Unassembled WGS sequence"/>
</dbReference>
<dbReference type="Gene3D" id="3.60.15.10">
    <property type="entry name" value="Ribonuclease Z/Hydroxyacylglutathione hydrolase-like"/>
    <property type="match status" value="1"/>
</dbReference>
<feature type="domain" description="Metallo-beta-lactamase" evidence="1">
    <location>
        <begin position="21"/>
        <end position="192"/>
    </location>
</feature>
<keyword evidence="3" id="KW-1185">Reference proteome</keyword>
<accession>A0ABS4PPS5</accession>
<dbReference type="Pfam" id="PF00753">
    <property type="entry name" value="Lactamase_B"/>
    <property type="match status" value="1"/>
</dbReference>